<feature type="compositionally biased region" description="Pro residues" evidence="2">
    <location>
        <begin position="21"/>
        <end position="37"/>
    </location>
</feature>
<evidence type="ECO:0000256" key="2">
    <source>
        <dbReference type="SAM" id="MobiDB-lite"/>
    </source>
</evidence>
<feature type="compositionally biased region" description="Basic residues" evidence="2">
    <location>
        <begin position="10"/>
        <end position="20"/>
    </location>
</feature>
<feature type="coiled-coil region" evidence="1">
    <location>
        <begin position="159"/>
        <end position="186"/>
    </location>
</feature>
<reference evidence="4" key="2">
    <citation type="submission" date="2015-01" db="EMBL/GenBank/DDBJ databases">
        <title>Evolutionary Origins and Diversification of the Mycorrhizal Mutualists.</title>
        <authorList>
            <consortium name="DOE Joint Genome Institute"/>
            <consortium name="Mycorrhizal Genomics Consortium"/>
            <person name="Kohler A."/>
            <person name="Kuo A."/>
            <person name="Nagy L.G."/>
            <person name="Floudas D."/>
            <person name="Copeland A."/>
            <person name="Barry K.W."/>
            <person name="Cichocki N."/>
            <person name="Veneault-Fourrey C."/>
            <person name="LaButti K."/>
            <person name="Lindquist E.A."/>
            <person name="Lipzen A."/>
            <person name="Lundell T."/>
            <person name="Morin E."/>
            <person name="Murat C."/>
            <person name="Riley R."/>
            <person name="Ohm R."/>
            <person name="Sun H."/>
            <person name="Tunlid A."/>
            <person name="Henrissat B."/>
            <person name="Grigoriev I.V."/>
            <person name="Hibbett D.S."/>
            <person name="Martin F."/>
        </authorList>
    </citation>
    <scope>NUCLEOTIDE SEQUENCE [LARGE SCALE GENOMIC DNA]</scope>
    <source>
        <strain evidence="4">Marx 270</strain>
    </source>
</reference>
<dbReference type="EMBL" id="KN831950">
    <property type="protein sequence ID" value="KIO11361.1"/>
    <property type="molecule type" value="Genomic_DNA"/>
</dbReference>
<keyword evidence="1" id="KW-0175">Coiled coil</keyword>
<protein>
    <submittedName>
        <fullName evidence="3">Uncharacterized protein</fullName>
    </submittedName>
</protein>
<sequence>MTETLVLTRLKLRIPAHKPPPRQNSEPPPKHPTPRASPPLSSDMPPPPIPRPPLFLPSATPAPRPCLELTPPLMDNPGDLGDSGLFGRPTGLLDDPPTPIVSMQDESEGPPVEETPQVANPSESTTCETLAECIRLLEGRADDEEFELTQIHQMLGLLATRVERQISAVQGQREELKRLKDQLKDM</sequence>
<gene>
    <name evidence="3" type="ORF">M404DRAFT_20807</name>
</gene>
<feature type="compositionally biased region" description="Pro residues" evidence="2">
    <location>
        <begin position="44"/>
        <end position="64"/>
    </location>
</feature>
<evidence type="ECO:0000313" key="3">
    <source>
        <dbReference type="EMBL" id="KIO11361.1"/>
    </source>
</evidence>
<feature type="region of interest" description="Disordered" evidence="2">
    <location>
        <begin position="1"/>
        <end position="125"/>
    </location>
</feature>
<dbReference type="InParanoid" id="A0A0C3PQS8"/>
<evidence type="ECO:0000313" key="4">
    <source>
        <dbReference type="Proteomes" id="UP000054217"/>
    </source>
</evidence>
<organism evidence="3 4">
    <name type="scientific">Pisolithus tinctorius Marx 270</name>
    <dbReference type="NCBI Taxonomy" id="870435"/>
    <lineage>
        <taxon>Eukaryota</taxon>
        <taxon>Fungi</taxon>
        <taxon>Dikarya</taxon>
        <taxon>Basidiomycota</taxon>
        <taxon>Agaricomycotina</taxon>
        <taxon>Agaricomycetes</taxon>
        <taxon>Agaricomycetidae</taxon>
        <taxon>Boletales</taxon>
        <taxon>Sclerodermatineae</taxon>
        <taxon>Pisolithaceae</taxon>
        <taxon>Pisolithus</taxon>
    </lineage>
</organism>
<reference evidence="3 4" key="1">
    <citation type="submission" date="2014-04" db="EMBL/GenBank/DDBJ databases">
        <authorList>
            <consortium name="DOE Joint Genome Institute"/>
            <person name="Kuo A."/>
            <person name="Kohler A."/>
            <person name="Costa M.D."/>
            <person name="Nagy L.G."/>
            <person name="Floudas D."/>
            <person name="Copeland A."/>
            <person name="Barry K.W."/>
            <person name="Cichocki N."/>
            <person name="Veneault-Fourrey C."/>
            <person name="LaButti K."/>
            <person name="Lindquist E.A."/>
            <person name="Lipzen A."/>
            <person name="Lundell T."/>
            <person name="Morin E."/>
            <person name="Murat C."/>
            <person name="Sun H."/>
            <person name="Tunlid A."/>
            <person name="Henrissat B."/>
            <person name="Grigoriev I.V."/>
            <person name="Hibbett D.S."/>
            <person name="Martin F."/>
            <person name="Nordberg H.P."/>
            <person name="Cantor M.N."/>
            <person name="Hua S.X."/>
        </authorList>
    </citation>
    <scope>NUCLEOTIDE SEQUENCE [LARGE SCALE GENOMIC DNA]</scope>
    <source>
        <strain evidence="3 4">Marx 270</strain>
    </source>
</reference>
<accession>A0A0C3PQS8</accession>
<evidence type="ECO:0000256" key="1">
    <source>
        <dbReference type="SAM" id="Coils"/>
    </source>
</evidence>
<proteinExistence type="predicted"/>
<dbReference type="HOGENOM" id="CLU_1627752_0_0_1"/>
<dbReference type="AlphaFoldDB" id="A0A0C3PQS8"/>
<keyword evidence="4" id="KW-1185">Reference proteome</keyword>
<dbReference type="Proteomes" id="UP000054217">
    <property type="component" value="Unassembled WGS sequence"/>
</dbReference>
<name>A0A0C3PQS8_PISTI</name>